<accession>A0A1B7T8L4</accession>
<proteinExistence type="inferred from homology"/>
<dbReference type="AlphaFoldDB" id="A0A1B7T8L4"/>
<evidence type="ECO:0000313" key="18">
    <source>
        <dbReference type="Proteomes" id="UP000092321"/>
    </source>
</evidence>
<dbReference type="Pfam" id="PF00271">
    <property type="entry name" value="Helicase_C"/>
    <property type="match status" value="1"/>
</dbReference>
<evidence type="ECO:0000259" key="16">
    <source>
        <dbReference type="PROSITE" id="PS51195"/>
    </source>
</evidence>
<evidence type="ECO:0000256" key="5">
    <source>
        <dbReference type="ARBA" id="ARBA00022801"/>
    </source>
</evidence>
<dbReference type="Proteomes" id="UP000092321">
    <property type="component" value="Unassembled WGS sequence"/>
</dbReference>
<evidence type="ECO:0000259" key="15">
    <source>
        <dbReference type="PROSITE" id="PS51194"/>
    </source>
</evidence>
<name>A0A1B7T8L4_9ASCO</name>
<dbReference type="InterPro" id="IPR014001">
    <property type="entry name" value="Helicase_ATP-bd"/>
</dbReference>
<keyword evidence="5 13" id="KW-0378">Hydrolase</keyword>
<dbReference type="SMART" id="SM00490">
    <property type="entry name" value="HELICc"/>
    <property type="match status" value="1"/>
</dbReference>
<dbReference type="GO" id="GO:0003676">
    <property type="term" value="F:nucleic acid binding"/>
    <property type="evidence" value="ECO:0007669"/>
    <property type="project" value="InterPro"/>
</dbReference>
<dbReference type="SUPFAM" id="SSF52540">
    <property type="entry name" value="P-loop containing nucleoside triphosphate hydrolases"/>
    <property type="match status" value="1"/>
</dbReference>
<sequence>MSSNTNDNNDWKNSISIPAKDIRVQTDDINTKDGKEFDQFPLNRELLMSIYEAGFERASPIQQQSIPAIIENFHCIARSKNGTGKTAAFVIPLLENLYRLHTKDKLMKNAVNALVLVPTRELAMQTVQVIRTLSKHMSSVGVIMCCGGNSLKDDIYRLTSMDVNIVVGTPGRLLDLASRNILKLNDCSMFMVDEADKMLNRDFKPVLEQLLHFLPVAKRQICLFSATFPMSVKSFIDQYMKDNLKEINLMDGNNELTLKGITQYYCFVEEKQKLHCLNTLFSKLSINQCIIFCNSISRVELLTKKILELGVSCFYSHSKMSIDERNRVFHNFRKGEIRTLVCTDLLTRGIDISTVNVVINFDFPKSAETYLHRIGRSGRFGHLGLAINLVNWDDRFNLFKIEQVLNTEIKPIPNKIDDNLYVYNEDVLQAIPKPFETKLEETKSYNSNIDDGYSSINNAATSNVFIPPQQGNVQFRAQPPQFQNYQNNRY</sequence>
<dbReference type="GO" id="GO:0003724">
    <property type="term" value="F:RNA helicase activity"/>
    <property type="evidence" value="ECO:0007669"/>
    <property type="project" value="UniProtKB-EC"/>
</dbReference>
<organism evidence="17 18">
    <name type="scientific">Hanseniaspora valbyensis NRRL Y-1626</name>
    <dbReference type="NCBI Taxonomy" id="766949"/>
    <lineage>
        <taxon>Eukaryota</taxon>
        <taxon>Fungi</taxon>
        <taxon>Dikarya</taxon>
        <taxon>Ascomycota</taxon>
        <taxon>Saccharomycotina</taxon>
        <taxon>Saccharomycetes</taxon>
        <taxon>Saccharomycodales</taxon>
        <taxon>Saccharomycodaceae</taxon>
        <taxon>Hanseniaspora</taxon>
    </lineage>
</organism>
<evidence type="ECO:0000256" key="9">
    <source>
        <dbReference type="ARBA" id="ARBA00022845"/>
    </source>
</evidence>
<dbReference type="InterPro" id="IPR000629">
    <property type="entry name" value="RNA-helicase_DEAD-box_CS"/>
</dbReference>
<dbReference type="CDD" id="cd18787">
    <property type="entry name" value="SF2_C_DEAD"/>
    <property type="match status" value="1"/>
</dbReference>
<evidence type="ECO:0000256" key="3">
    <source>
        <dbReference type="ARBA" id="ARBA00022664"/>
    </source>
</evidence>
<keyword evidence="7" id="KW-0813">Transport</keyword>
<dbReference type="PANTHER" id="PTHR47960">
    <property type="entry name" value="DEAD-BOX ATP-DEPENDENT RNA HELICASE 50"/>
    <property type="match status" value="1"/>
</dbReference>
<keyword evidence="8 13" id="KW-0067">ATP-binding</keyword>
<feature type="short sequence motif" description="Q motif" evidence="12">
    <location>
        <begin position="35"/>
        <end position="63"/>
    </location>
</feature>
<keyword evidence="6 13" id="KW-0347">Helicase</keyword>
<keyword evidence="9" id="KW-0810">Translation regulation</keyword>
<dbReference type="EMBL" id="LXPE01000261">
    <property type="protein sequence ID" value="OBA25065.1"/>
    <property type="molecule type" value="Genomic_DNA"/>
</dbReference>
<keyword evidence="18" id="KW-1185">Reference proteome</keyword>
<dbReference type="PROSITE" id="PS51195">
    <property type="entry name" value="Q_MOTIF"/>
    <property type="match status" value="1"/>
</dbReference>
<dbReference type="CDD" id="cd17940">
    <property type="entry name" value="DEADc_DDX6"/>
    <property type="match status" value="1"/>
</dbReference>
<evidence type="ECO:0000256" key="13">
    <source>
        <dbReference type="RuleBase" id="RU000492"/>
    </source>
</evidence>
<dbReference type="OrthoDB" id="10265785at2759"/>
<dbReference type="Pfam" id="PF00270">
    <property type="entry name" value="DEAD"/>
    <property type="match status" value="1"/>
</dbReference>
<dbReference type="SMART" id="SM00487">
    <property type="entry name" value="DEXDc"/>
    <property type="match status" value="1"/>
</dbReference>
<evidence type="ECO:0000256" key="4">
    <source>
        <dbReference type="ARBA" id="ARBA00022741"/>
    </source>
</evidence>
<feature type="domain" description="Helicase C-terminal" evidence="15">
    <location>
        <begin position="260"/>
        <end position="420"/>
    </location>
</feature>
<evidence type="ECO:0000256" key="6">
    <source>
        <dbReference type="ARBA" id="ARBA00022806"/>
    </source>
</evidence>
<dbReference type="InterPro" id="IPR027417">
    <property type="entry name" value="P-loop_NTPase"/>
</dbReference>
<comment type="subcellular location">
    <subcellularLocation>
        <location evidence="1">Cytoplasm</location>
        <location evidence="1">P-body</location>
    </subcellularLocation>
</comment>
<dbReference type="GO" id="GO:0000932">
    <property type="term" value="C:P-body"/>
    <property type="evidence" value="ECO:0007669"/>
    <property type="project" value="UniProtKB-SubCell"/>
</dbReference>
<evidence type="ECO:0000256" key="7">
    <source>
        <dbReference type="ARBA" id="ARBA00022816"/>
    </source>
</evidence>
<feature type="domain" description="Helicase ATP-binding" evidence="14">
    <location>
        <begin position="66"/>
        <end position="246"/>
    </location>
</feature>
<dbReference type="InterPro" id="IPR011545">
    <property type="entry name" value="DEAD/DEAH_box_helicase_dom"/>
</dbReference>
<evidence type="ECO:0000256" key="10">
    <source>
        <dbReference type="ARBA" id="ARBA00038316"/>
    </source>
</evidence>
<dbReference type="GO" id="GO:0006397">
    <property type="term" value="P:mRNA processing"/>
    <property type="evidence" value="ECO:0007669"/>
    <property type="project" value="UniProtKB-KW"/>
</dbReference>
<comment type="catalytic activity">
    <reaction evidence="11">
        <text>ATP + H2O = ADP + phosphate + H(+)</text>
        <dbReference type="Rhea" id="RHEA:13065"/>
        <dbReference type="ChEBI" id="CHEBI:15377"/>
        <dbReference type="ChEBI" id="CHEBI:15378"/>
        <dbReference type="ChEBI" id="CHEBI:30616"/>
        <dbReference type="ChEBI" id="CHEBI:43474"/>
        <dbReference type="ChEBI" id="CHEBI:456216"/>
        <dbReference type="EC" id="3.6.4.13"/>
    </reaction>
</comment>
<dbReference type="Gene3D" id="3.40.50.300">
    <property type="entry name" value="P-loop containing nucleotide triphosphate hydrolases"/>
    <property type="match status" value="2"/>
</dbReference>
<feature type="domain" description="DEAD-box RNA helicase Q" evidence="16">
    <location>
        <begin position="35"/>
        <end position="63"/>
    </location>
</feature>
<dbReference type="InterPro" id="IPR001650">
    <property type="entry name" value="Helicase_C-like"/>
</dbReference>
<dbReference type="PROSITE" id="PS51194">
    <property type="entry name" value="HELICASE_CTER"/>
    <property type="match status" value="1"/>
</dbReference>
<keyword evidence="4 13" id="KW-0547">Nucleotide-binding</keyword>
<dbReference type="GO" id="GO:0051028">
    <property type="term" value="P:mRNA transport"/>
    <property type="evidence" value="ECO:0007669"/>
    <property type="project" value="UniProtKB-KW"/>
</dbReference>
<dbReference type="EC" id="3.6.4.13" evidence="2"/>
<evidence type="ECO:0000256" key="1">
    <source>
        <dbReference type="ARBA" id="ARBA00004201"/>
    </source>
</evidence>
<dbReference type="GO" id="GO:0016787">
    <property type="term" value="F:hydrolase activity"/>
    <property type="evidence" value="ECO:0007669"/>
    <property type="project" value="UniProtKB-KW"/>
</dbReference>
<dbReference type="PROSITE" id="PS00039">
    <property type="entry name" value="DEAD_ATP_HELICASE"/>
    <property type="match status" value="1"/>
</dbReference>
<evidence type="ECO:0000259" key="14">
    <source>
        <dbReference type="PROSITE" id="PS51192"/>
    </source>
</evidence>
<protein>
    <recommendedName>
        <fullName evidence="2">RNA helicase</fullName>
        <ecNumber evidence="2">3.6.4.13</ecNumber>
    </recommendedName>
</protein>
<evidence type="ECO:0000256" key="8">
    <source>
        <dbReference type="ARBA" id="ARBA00022840"/>
    </source>
</evidence>
<dbReference type="GO" id="GO:0005524">
    <property type="term" value="F:ATP binding"/>
    <property type="evidence" value="ECO:0007669"/>
    <property type="project" value="UniProtKB-KW"/>
</dbReference>
<comment type="similarity">
    <text evidence="10">Belongs to the DEAD box helicase family. DDX6/DHH1 subfamily.</text>
</comment>
<reference evidence="18" key="1">
    <citation type="journal article" date="2016" name="Proc. Natl. Acad. Sci. U.S.A.">
        <title>Comparative genomics of biotechnologically important yeasts.</title>
        <authorList>
            <person name="Riley R."/>
            <person name="Haridas S."/>
            <person name="Wolfe K.H."/>
            <person name="Lopes M.R."/>
            <person name="Hittinger C.T."/>
            <person name="Goeker M."/>
            <person name="Salamov A.A."/>
            <person name="Wisecaver J.H."/>
            <person name="Long T.M."/>
            <person name="Calvey C.H."/>
            <person name="Aerts A.L."/>
            <person name="Barry K.W."/>
            <person name="Choi C."/>
            <person name="Clum A."/>
            <person name="Coughlan A.Y."/>
            <person name="Deshpande S."/>
            <person name="Douglass A.P."/>
            <person name="Hanson S.J."/>
            <person name="Klenk H.-P."/>
            <person name="LaButti K.M."/>
            <person name="Lapidus A."/>
            <person name="Lindquist E.A."/>
            <person name="Lipzen A.M."/>
            <person name="Meier-Kolthoff J.P."/>
            <person name="Ohm R.A."/>
            <person name="Otillar R.P."/>
            <person name="Pangilinan J.L."/>
            <person name="Peng Y."/>
            <person name="Rokas A."/>
            <person name="Rosa C.A."/>
            <person name="Scheuner C."/>
            <person name="Sibirny A.A."/>
            <person name="Slot J.C."/>
            <person name="Stielow J.B."/>
            <person name="Sun H."/>
            <person name="Kurtzman C.P."/>
            <person name="Blackwell M."/>
            <person name="Grigoriev I.V."/>
            <person name="Jeffries T.W."/>
        </authorList>
    </citation>
    <scope>NUCLEOTIDE SEQUENCE [LARGE SCALE GENOMIC DNA]</scope>
    <source>
        <strain evidence="18">NRRL Y-1626</strain>
    </source>
</reference>
<keyword evidence="7" id="KW-0509">mRNA transport</keyword>
<keyword evidence="3" id="KW-0507">mRNA processing</keyword>
<dbReference type="PROSITE" id="PS51192">
    <property type="entry name" value="HELICASE_ATP_BIND_1"/>
    <property type="match status" value="1"/>
</dbReference>
<dbReference type="InterPro" id="IPR014014">
    <property type="entry name" value="RNA_helicase_DEAD_Q_motif"/>
</dbReference>
<dbReference type="GO" id="GO:0006417">
    <property type="term" value="P:regulation of translation"/>
    <property type="evidence" value="ECO:0007669"/>
    <property type="project" value="UniProtKB-KW"/>
</dbReference>
<evidence type="ECO:0000256" key="2">
    <source>
        <dbReference type="ARBA" id="ARBA00012552"/>
    </source>
</evidence>
<evidence type="ECO:0000256" key="11">
    <source>
        <dbReference type="ARBA" id="ARBA00047984"/>
    </source>
</evidence>
<evidence type="ECO:0000313" key="17">
    <source>
        <dbReference type="EMBL" id="OBA25065.1"/>
    </source>
</evidence>
<comment type="caution">
    <text evidence="17">The sequence shown here is derived from an EMBL/GenBank/DDBJ whole genome shotgun (WGS) entry which is preliminary data.</text>
</comment>
<gene>
    <name evidence="17" type="ORF">HANVADRAFT_54144</name>
</gene>
<evidence type="ECO:0000256" key="12">
    <source>
        <dbReference type="PROSITE-ProRule" id="PRU00552"/>
    </source>
</evidence>